<dbReference type="STRING" id="1423751.FC38_GL000394"/>
<dbReference type="EMBL" id="CAKC01000044">
    <property type="protein sequence ID" value="CCI86996.1"/>
    <property type="molecule type" value="Genomic_DNA"/>
</dbReference>
<organism evidence="1 3">
    <name type="scientific">Lactobacillus gigeriorum DSM 23908 = CRBIP 24.85</name>
    <dbReference type="NCBI Taxonomy" id="1423751"/>
    <lineage>
        <taxon>Bacteria</taxon>
        <taxon>Bacillati</taxon>
        <taxon>Bacillota</taxon>
        <taxon>Bacilli</taxon>
        <taxon>Lactobacillales</taxon>
        <taxon>Lactobacillaceae</taxon>
        <taxon>Lactobacillus</taxon>
    </lineage>
</organism>
<dbReference type="EC" id="3.1.22.4" evidence="1"/>
<keyword evidence="1" id="KW-0378">Hydrolase</keyword>
<gene>
    <name evidence="1" type="ORF">BN52_01430</name>
    <name evidence="2" type="ORF">FC38_GL000394</name>
</gene>
<dbReference type="Proteomes" id="UP000009326">
    <property type="component" value="Unassembled WGS sequence"/>
</dbReference>
<dbReference type="InterPro" id="IPR036614">
    <property type="entry name" value="RusA-like_sf"/>
</dbReference>
<evidence type="ECO:0000313" key="2">
    <source>
        <dbReference type="EMBL" id="KRN11991.1"/>
    </source>
</evidence>
<dbReference type="GO" id="GO:0006310">
    <property type="term" value="P:DNA recombination"/>
    <property type="evidence" value="ECO:0007669"/>
    <property type="project" value="InterPro"/>
</dbReference>
<dbReference type="GO" id="GO:0000287">
    <property type="term" value="F:magnesium ion binding"/>
    <property type="evidence" value="ECO:0007669"/>
    <property type="project" value="InterPro"/>
</dbReference>
<dbReference type="PATRIC" id="fig|1423751.3.peg.416"/>
<dbReference type="Proteomes" id="UP000051521">
    <property type="component" value="Unassembled WGS sequence"/>
</dbReference>
<evidence type="ECO:0000313" key="3">
    <source>
        <dbReference type="Proteomes" id="UP000009326"/>
    </source>
</evidence>
<proteinExistence type="predicted"/>
<dbReference type="Pfam" id="PF05866">
    <property type="entry name" value="RusA"/>
    <property type="match status" value="1"/>
</dbReference>
<dbReference type="Gene3D" id="3.30.1330.70">
    <property type="entry name" value="Holliday junction resolvase RusA"/>
    <property type="match status" value="1"/>
</dbReference>
<keyword evidence="4" id="KW-1185">Reference proteome</keyword>
<reference evidence="2 4" key="2">
    <citation type="journal article" date="2015" name="Genome Announc.">
        <title>Expanding the biotechnology potential of lactobacilli through comparative genomics of 213 strains and associated genera.</title>
        <authorList>
            <person name="Sun Z."/>
            <person name="Harris H.M."/>
            <person name="McCann A."/>
            <person name="Guo C."/>
            <person name="Argimon S."/>
            <person name="Zhang W."/>
            <person name="Yang X."/>
            <person name="Jeffery I.B."/>
            <person name="Cooney J.C."/>
            <person name="Kagawa T.F."/>
            <person name="Liu W."/>
            <person name="Song Y."/>
            <person name="Salvetti E."/>
            <person name="Wrobel A."/>
            <person name="Rasinkangas P."/>
            <person name="Parkhill J."/>
            <person name="Rea M.C."/>
            <person name="O'Sullivan O."/>
            <person name="Ritari J."/>
            <person name="Douillard F.P."/>
            <person name="Paul Ross R."/>
            <person name="Yang R."/>
            <person name="Briner A.E."/>
            <person name="Felis G.E."/>
            <person name="de Vos W.M."/>
            <person name="Barrangou R."/>
            <person name="Klaenhammer T.R."/>
            <person name="Caufield P.W."/>
            <person name="Cui Y."/>
            <person name="Zhang H."/>
            <person name="O'Toole P.W."/>
        </authorList>
    </citation>
    <scope>NUCLEOTIDE SEQUENCE [LARGE SCALE GENOMIC DNA]</scope>
    <source>
        <strain evidence="2 4">DSM 23908</strain>
    </source>
</reference>
<dbReference type="AlphaFoldDB" id="I7LD31"/>
<reference evidence="1 3" key="1">
    <citation type="submission" date="2012-06" db="EMBL/GenBank/DDBJ databases">
        <title>Draft genome sequence of Lactobacillus gigeriorum CRBIP 24.85T, isolated from chicken crop.</title>
        <authorList>
            <person name="Cousin S."/>
            <person name="Ma L."/>
            <person name="Creno S."/>
            <person name="Clermont D."/>
            <person name="Loux V."/>
            <person name="Bizet C."/>
            <person name="Bouchier C."/>
        </authorList>
    </citation>
    <scope>NUCLEOTIDE SEQUENCE [LARGE SCALE GENOMIC DNA]</scope>
    <source>
        <strain evidence="3">CRBIP 24.85T</strain>
        <strain evidence="1">Type strain: CRBIP 24.85</strain>
    </source>
</reference>
<dbReference type="RefSeq" id="WP_008473097.1">
    <property type="nucleotide sequence ID" value="NZ_AYZO01000014.1"/>
</dbReference>
<dbReference type="GO" id="GO:0016787">
    <property type="term" value="F:hydrolase activity"/>
    <property type="evidence" value="ECO:0007669"/>
    <property type="project" value="UniProtKB-KW"/>
</dbReference>
<accession>I7LD31</accession>
<dbReference type="EMBL" id="AYZO01000014">
    <property type="protein sequence ID" value="KRN11991.1"/>
    <property type="molecule type" value="Genomic_DNA"/>
</dbReference>
<comment type="caution">
    <text evidence="1">The sequence shown here is derived from an EMBL/GenBank/DDBJ whole genome shotgun (WGS) entry which is preliminary data.</text>
</comment>
<dbReference type="SUPFAM" id="SSF103084">
    <property type="entry name" value="Holliday junction resolvase RusA"/>
    <property type="match status" value="1"/>
</dbReference>
<protein>
    <submittedName>
        <fullName evidence="1">Crossover junction endodeoxyribonuclease RusA</fullName>
        <ecNumber evidence="1">3.1.22.4</ecNumber>
    </submittedName>
</protein>
<name>I7LD31_9LACO</name>
<sequence>MEIYDDLKYFIPGNPVGKQRARVVSGHAYTPMKTRIFEETVRYYALKKFGNKKPYDGDVRVTVDLGYAIPKSWPKWKKEAAARNDIRPAKKPDVDNVLKSVLDGMNTNLRSGKTGIYLDDKQVIYISCEKWYSSDPGVWVWVEFV</sequence>
<dbReference type="InterPro" id="IPR008822">
    <property type="entry name" value="Endonuclease_RusA-like"/>
</dbReference>
<dbReference type="GO" id="GO:0006281">
    <property type="term" value="P:DNA repair"/>
    <property type="evidence" value="ECO:0007669"/>
    <property type="project" value="InterPro"/>
</dbReference>
<evidence type="ECO:0000313" key="1">
    <source>
        <dbReference type="EMBL" id="CCI86996.1"/>
    </source>
</evidence>
<evidence type="ECO:0000313" key="4">
    <source>
        <dbReference type="Proteomes" id="UP000051521"/>
    </source>
</evidence>